<dbReference type="Pfam" id="PF19112">
    <property type="entry name" value="VanA_C"/>
    <property type="match status" value="1"/>
</dbReference>
<keyword evidence="7" id="KW-0223">Dioxygenase</keyword>
<dbReference type="PANTHER" id="PTHR21266:SF60">
    <property type="entry name" value="3-KETOSTEROID-9-ALPHA-MONOOXYGENASE, OXYGENASE COMPONENT"/>
    <property type="match status" value="1"/>
</dbReference>
<dbReference type="SUPFAM" id="SSF55961">
    <property type="entry name" value="Bet v1-like"/>
    <property type="match status" value="1"/>
</dbReference>
<dbReference type="SUPFAM" id="SSF50022">
    <property type="entry name" value="ISP domain"/>
    <property type="match status" value="1"/>
</dbReference>
<evidence type="ECO:0000256" key="2">
    <source>
        <dbReference type="ARBA" id="ARBA00022723"/>
    </source>
</evidence>
<accession>A0ABX1JB21</accession>
<reference evidence="7 8" key="1">
    <citation type="submission" date="2020-04" db="EMBL/GenBank/DDBJ databases">
        <title>Novel species.</title>
        <authorList>
            <person name="Teo W.F.A."/>
            <person name="Lipun K."/>
            <person name="Srisuk N."/>
            <person name="Duangmal K."/>
        </authorList>
    </citation>
    <scope>NUCLEOTIDE SEQUENCE [LARGE SCALE GENOMIC DNA]</scope>
    <source>
        <strain evidence="7 8">K13G38</strain>
    </source>
</reference>
<dbReference type="Pfam" id="PF00355">
    <property type="entry name" value="Rieske"/>
    <property type="match status" value="1"/>
</dbReference>
<dbReference type="GO" id="GO:0051213">
    <property type="term" value="F:dioxygenase activity"/>
    <property type="evidence" value="ECO:0007669"/>
    <property type="project" value="UniProtKB-KW"/>
</dbReference>
<evidence type="ECO:0000313" key="8">
    <source>
        <dbReference type="Proteomes" id="UP000715441"/>
    </source>
</evidence>
<dbReference type="PROSITE" id="PS51296">
    <property type="entry name" value="RIESKE"/>
    <property type="match status" value="1"/>
</dbReference>
<evidence type="ECO:0000259" key="6">
    <source>
        <dbReference type="PROSITE" id="PS51296"/>
    </source>
</evidence>
<dbReference type="Gene3D" id="3.90.380.10">
    <property type="entry name" value="Naphthalene 1,2-dioxygenase Alpha Subunit, Chain A, domain 1"/>
    <property type="match status" value="1"/>
</dbReference>
<keyword evidence="3" id="KW-0560">Oxidoreductase</keyword>
<dbReference type="Gene3D" id="2.102.10.10">
    <property type="entry name" value="Rieske [2Fe-2S] iron-sulphur domain"/>
    <property type="match status" value="1"/>
</dbReference>
<keyword evidence="2" id="KW-0479">Metal-binding</keyword>
<evidence type="ECO:0000313" key="7">
    <source>
        <dbReference type="EMBL" id="NKQ56987.1"/>
    </source>
</evidence>
<feature type="domain" description="Rieske" evidence="6">
    <location>
        <begin position="8"/>
        <end position="111"/>
    </location>
</feature>
<evidence type="ECO:0000256" key="1">
    <source>
        <dbReference type="ARBA" id="ARBA00022714"/>
    </source>
</evidence>
<keyword evidence="1" id="KW-0001">2Fe-2S</keyword>
<dbReference type="Proteomes" id="UP000715441">
    <property type="component" value="Unassembled WGS sequence"/>
</dbReference>
<name>A0ABX1JB21_9PSEU</name>
<keyword evidence="8" id="KW-1185">Reference proteome</keyword>
<dbReference type="InterPro" id="IPR050584">
    <property type="entry name" value="Cholesterol_7-desaturase"/>
</dbReference>
<keyword evidence="4" id="KW-0408">Iron</keyword>
<organism evidence="7 8">
    <name type="scientific">Amycolatopsis acididurans</name>
    <dbReference type="NCBI Taxonomy" id="2724524"/>
    <lineage>
        <taxon>Bacteria</taxon>
        <taxon>Bacillati</taxon>
        <taxon>Actinomycetota</taxon>
        <taxon>Actinomycetes</taxon>
        <taxon>Pseudonocardiales</taxon>
        <taxon>Pseudonocardiaceae</taxon>
        <taxon>Amycolatopsis</taxon>
    </lineage>
</organism>
<dbReference type="InterPro" id="IPR017941">
    <property type="entry name" value="Rieske_2Fe-2S"/>
</dbReference>
<evidence type="ECO:0000256" key="3">
    <source>
        <dbReference type="ARBA" id="ARBA00023002"/>
    </source>
</evidence>
<dbReference type="InterPro" id="IPR036922">
    <property type="entry name" value="Rieske_2Fe-2S_sf"/>
</dbReference>
<comment type="caution">
    <text evidence="7">The sequence shown here is derived from an EMBL/GenBank/DDBJ whole genome shotgun (WGS) entry which is preliminary data.</text>
</comment>
<evidence type="ECO:0000256" key="4">
    <source>
        <dbReference type="ARBA" id="ARBA00023004"/>
    </source>
</evidence>
<proteinExistence type="predicted"/>
<gene>
    <name evidence="7" type="ORF">HFP15_29375</name>
</gene>
<dbReference type="PANTHER" id="PTHR21266">
    <property type="entry name" value="IRON-SULFUR DOMAIN CONTAINING PROTEIN"/>
    <property type="match status" value="1"/>
</dbReference>
<evidence type="ECO:0000256" key="5">
    <source>
        <dbReference type="ARBA" id="ARBA00023014"/>
    </source>
</evidence>
<dbReference type="InterPro" id="IPR044043">
    <property type="entry name" value="VanA_C_cat"/>
</dbReference>
<sequence length="351" mass="39329">MDYLRNTWYLAAWSEDIKDGKLFPRTLLERPLVFFRDTDGTVVALDDRCPHRFAPLSMGKLDGGRLRCGYHGLEFDSAGTCVRNPHGAGRIPRAALVRSHPVVERFGGVWYWAGDKEPDPALIPDFARLDDDAQVTRRDHLVMDAPYDLIIDNLLDCSHTSFLHDGMLGNAEMLPVPTEVIQDGTTIRVVRWARSVPPPGMFDMLFRGDGAPVDTWTDFRWDPPSHLLLDVGVTPPGRPKEEGTGYFGTHILTPETATTTHYHTAAARWGIQPGTESSGVRLKVSDMRRFAFEEQDEPMIRAQHRTIQAFGADAPRPVLLETDAGVVRWHRIMDELLAAEREDNAPAANGR</sequence>
<keyword evidence="5" id="KW-0411">Iron-sulfur</keyword>
<dbReference type="RefSeq" id="WP_168520010.1">
    <property type="nucleotide sequence ID" value="NZ_JAAXLS010000029.1"/>
</dbReference>
<protein>
    <submittedName>
        <fullName evidence="7">Aromatic ring-hydroxylating dioxygenase subunit alpha</fullName>
    </submittedName>
</protein>
<dbReference type="EMBL" id="JAAXLS010000029">
    <property type="protein sequence ID" value="NKQ56987.1"/>
    <property type="molecule type" value="Genomic_DNA"/>
</dbReference>